<sequence>MTEQMTMNRVIHAAVRRDLQRLSAALDDWRDGDRARGGELERAFGYLRAELTHHHESEDTHVWPMLASVGVDRELLDTMESEHEAMADALGRTSAALGALARTGSVADAAAASASVGRTQEITEQHLRHEEDELEPLLAPHHDSPAWKAVERRLRSRPLGETGRFFAWLTDGMAEPERQFLRSTVPPPVIYVLSQGFGRGYRREVAPLWRTPTSRG</sequence>
<dbReference type="InterPro" id="IPR012312">
    <property type="entry name" value="Hemerythrin-like"/>
</dbReference>
<dbReference type="RefSeq" id="WP_163202746.1">
    <property type="nucleotide sequence ID" value="NZ_JAAGWG010000006.1"/>
</dbReference>
<comment type="caution">
    <text evidence="2">The sequence shown here is derived from an EMBL/GenBank/DDBJ whole genome shotgun (WGS) entry which is preliminary data.</text>
</comment>
<reference evidence="2 3" key="1">
    <citation type="submission" date="2019-12" db="EMBL/GenBank/DDBJ databases">
        <title>the WGS of Blastococcus saxobsidens 67B17.</title>
        <authorList>
            <person name="Jiang Z."/>
        </authorList>
    </citation>
    <scope>NUCLEOTIDE SEQUENCE [LARGE SCALE GENOMIC DNA]</scope>
    <source>
        <strain evidence="2 3">67B17</strain>
    </source>
</reference>
<proteinExistence type="predicted"/>
<dbReference type="Proteomes" id="UP000479241">
    <property type="component" value="Unassembled WGS sequence"/>
</dbReference>
<organism evidence="2 3">
    <name type="scientific">Blastococcus saxobsidens</name>
    <dbReference type="NCBI Taxonomy" id="138336"/>
    <lineage>
        <taxon>Bacteria</taxon>
        <taxon>Bacillati</taxon>
        <taxon>Actinomycetota</taxon>
        <taxon>Actinomycetes</taxon>
        <taxon>Geodermatophilales</taxon>
        <taxon>Geodermatophilaceae</taxon>
        <taxon>Blastococcus</taxon>
    </lineage>
</organism>
<evidence type="ECO:0000259" key="1">
    <source>
        <dbReference type="Pfam" id="PF01814"/>
    </source>
</evidence>
<dbReference type="CDD" id="cd12108">
    <property type="entry name" value="Hr-like"/>
    <property type="match status" value="1"/>
</dbReference>
<evidence type="ECO:0000313" key="2">
    <source>
        <dbReference type="EMBL" id="NEK85064.1"/>
    </source>
</evidence>
<evidence type="ECO:0000313" key="3">
    <source>
        <dbReference type="Proteomes" id="UP000479241"/>
    </source>
</evidence>
<accession>A0A6L9W0N1</accession>
<dbReference type="AlphaFoldDB" id="A0A6L9W0N1"/>
<dbReference type="EMBL" id="JAAGWG010000006">
    <property type="protein sequence ID" value="NEK85064.1"/>
    <property type="molecule type" value="Genomic_DNA"/>
</dbReference>
<dbReference type="Pfam" id="PF01814">
    <property type="entry name" value="Hemerythrin"/>
    <property type="match status" value="1"/>
</dbReference>
<feature type="domain" description="Hemerythrin-like" evidence="1">
    <location>
        <begin position="12"/>
        <end position="138"/>
    </location>
</feature>
<dbReference type="Gene3D" id="1.20.120.520">
    <property type="entry name" value="nmb1532 protein domain like"/>
    <property type="match status" value="1"/>
</dbReference>
<protein>
    <submittedName>
        <fullName evidence="2">Hemerythrin domain-containing protein</fullName>
    </submittedName>
</protein>
<name>A0A6L9W0N1_9ACTN</name>
<gene>
    <name evidence="2" type="ORF">GCU60_04705</name>
</gene>